<evidence type="ECO:0000313" key="2">
    <source>
        <dbReference type="Proteomes" id="UP000321947"/>
    </source>
</evidence>
<dbReference type="EMBL" id="SSTD01012233">
    <property type="protein sequence ID" value="TYK08866.1"/>
    <property type="molecule type" value="Genomic_DNA"/>
</dbReference>
<organism evidence="1 2">
    <name type="scientific">Cucumis melo var. makuwa</name>
    <name type="common">Oriental melon</name>
    <dbReference type="NCBI Taxonomy" id="1194695"/>
    <lineage>
        <taxon>Eukaryota</taxon>
        <taxon>Viridiplantae</taxon>
        <taxon>Streptophyta</taxon>
        <taxon>Embryophyta</taxon>
        <taxon>Tracheophyta</taxon>
        <taxon>Spermatophyta</taxon>
        <taxon>Magnoliopsida</taxon>
        <taxon>eudicotyledons</taxon>
        <taxon>Gunneridae</taxon>
        <taxon>Pentapetalae</taxon>
        <taxon>rosids</taxon>
        <taxon>fabids</taxon>
        <taxon>Cucurbitales</taxon>
        <taxon>Cucurbitaceae</taxon>
        <taxon>Benincaseae</taxon>
        <taxon>Cucumis</taxon>
    </lineage>
</organism>
<reference evidence="1 2" key="1">
    <citation type="submission" date="2019-08" db="EMBL/GenBank/DDBJ databases">
        <title>Draft genome sequences of two oriental melons (Cucumis melo L. var makuwa).</title>
        <authorList>
            <person name="Kwon S.-Y."/>
        </authorList>
    </citation>
    <scope>NUCLEOTIDE SEQUENCE [LARGE SCALE GENOMIC DNA]</scope>
    <source>
        <strain evidence="2">cv. Chang Bougi</strain>
        <tissue evidence="1">Leaf</tissue>
    </source>
</reference>
<name>A0A5D3CES7_CUCMM</name>
<sequence>MLHVFENVPEIGYHLQDSSRKLTSRGRGRGKSKLAGDQKYFGIHYEMFMLLVQLNIWITWECKLRCKDEQFEEVFNNFLKYFQSGTSRLQILTFKFESLKMIYDEPVGDYNVCVLDTVNEPFALGKILSEQKLVKKVFCSLPKCFDMKITTIEEVKRLALQSVSDEEPHQDKGKIVDEHLVDSIALLTKFTHRRVSTTIVAMIFVVVTFRITRMFTVKESPCLARMSYE</sequence>
<dbReference type="AlphaFoldDB" id="A0A5D3CES7"/>
<evidence type="ECO:0000313" key="1">
    <source>
        <dbReference type="EMBL" id="TYK08866.1"/>
    </source>
</evidence>
<gene>
    <name evidence="1" type="ORF">E5676_scaffold87G00590</name>
</gene>
<accession>A0A5D3CES7</accession>
<proteinExistence type="predicted"/>
<protein>
    <submittedName>
        <fullName evidence="1">Gag-pol polyprotein</fullName>
    </submittedName>
</protein>
<comment type="caution">
    <text evidence="1">The sequence shown here is derived from an EMBL/GenBank/DDBJ whole genome shotgun (WGS) entry which is preliminary data.</text>
</comment>
<dbReference type="Proteomes" id="UP000321947">
    <property type="component" value="Unassembled WGS sequence"/>
</dbReference>